<feature type="domain" description="DUF6589" evidence="2">
    <location>
        <begin position="18"/>
        <end position="88"/>
    </location>
</feature>
<comment type="caution">
    <text evidence="3">The sequence shown here is derived from an EMBL/GenBank/DDBJ whole genome shotgun (WGS) entry which is preliminary data.</text>
</comment>
<name>A0A8S3QBS9_MYTED</name>
<feature type="region of interest" description="Disordered" evidence="1">
    <location>
        <begin position="263"/>
        <end position="289"/>
    </location>
</feature>
<evidence type="ECO:0000313" key="4">
    <source>
        <dbReference type="Proteomes" id="UP000683360"/>
    </source>
</evidence>
<dbReference type="AlphaFoldDB" id="A0A8S3QBS9"/>
<dbReference type="EMBL" id="CAJPWZ010000474">
    <property type="protein sequence ID" value="CAG2194288.1"/>
    <property type="molecule type" value="Genomic_DNA"/>
</dbReference>
<protein>
    <recommendedName>
        <fullName evidence="2">DUF6589 domain-containing protein</fullName>
    </recommendedName>
</protein>
<dbReference type="Proteomes" id="UP000683360">
    <property type="component" value="Unassembled WGS sequence"/>
</dbReference>
<proteinExistence type="predicted"/>
<evidence type="ECO:0000259" key="2">
    <source>
        <dbReference type="Pfam" id="PF20231"/>
    </source>
</evidence>
<organism evidence="3 4">
    <name type="scientific">Mytilus edulis</name>
    <name type="common">Blue mussel</name>
    <dbReference type="NCBI Taxonomy" id="6550"/>
    <lineage>
        <taxon>Eukaryota</taxon>
        <taxon>Metazoa</taxon>
        <taxon>Spiralia</taxon>
        <taxon>Lophotrochozoa</taxon>
        <taxon>Mollusca</taxon>
        <taxon>Bivalvia</taxon>
        <taxon>Autobranchia</taxon>
        <taxon>Pteriomorphia</taxon>
        <taxon>Mytilida</taxon>
        <taxon>Mytiloidea</taxon>
        <taxon>Mytilidae</taxon>
        <taxon>Mytilinae</taxon>
        <taxon>Mytilus</taxon>
    </lineage>
</organism>
<feature type="compositionally biased region" description="Polar residues" evidence="1">
    <location>
        <begin position="278"/>
        <end position="288"/>
    </location>
</feature>
<evidence type="ECO:0000256" key="1">
    <source>
        <dbReference type="SAM" id="MobiDB-lite"/>
    </source>
</evidence>
<dbReference type="OrthoDB" id="6146693at2759"/>
<dbReference type="InterPro" id="IPR046496">
    <property type="entry name" value="DUF6589"/>
</dbReference>
<keyword evidence="4" id="KW-1185">Reference proteome</keyword>
<evidence type="ECO:0000313" key="3">
    <source>
        <dbReference type="EMBL" id="CAG2194288.1"/>
    </source>
</evidence>
<accession>A0A8S3QBS9</accession>
<gene>
    <name evidence="3" type="ORF">MEDL_9317</name>
</gene>
<sequence>MQGICNLSYTTSIFKRIQKKSCVIPLGILEKDENKTEEMIEIIEHLQQYTPKAHDKMMPLLMGGDGLSVEREGAQRARADGISQEDRLEDTDCQIDRILTAEARRRNTQMSCLTEVPSIPKDDLLQKYSDGNAVYIKDLNVKLKHCLDHWKSQSSNPQLPVKNPTIQEFIKTQQWPNLTVSVVKDVGRTNSAPPISPGKVQNMDARRPHTDCQIDRILTAEAREAYYLNVMFDGSTSIQRRSPTEIFRWKCCVYKDLNTNSAPPISPGKVQSMDAGRPTNSASHSLPRTQEAAAKSSVKAYILEDVSFPVRSKFSPEGKSLKYTVWAIVDNKICQIATFKEKKAQQLNRDEQIKFIKIHYDTTYGYMIRPDTVVSCIKKYLSPEGHDGNLEFK</sequence>
<dbReference type="Pfam" id="PF20231">
    <property type="entry name" value="DUF6589"/>
    <property type="match status" value="1"/>
</dbReference>
<reference evidence="3" key="1">
    <citation type="submission" date="2021-03" db="EMBL/GenBank/DDBJ databases">
        <authorList>
            <person name="Bekaert M."/>
        </authorList>
    </citation>
    <scope>NUCLEOTIDE SEQUENCE</scope>
</reference>